<sequence>MLSWSMARTRSARSKKGKLIPPGVVIHQVMDRPVTLTDRPGLADGPGDIFLGPGHRLRYRQAPGEEGRQGGGKGTAGTVSMAVVQPRGGKSPDFPSVKENIRSLPGQVAALDHHIGDTQVIKLPGGICHLLFRSDLPAGQYPGLVKVGRNHQRQGQQLFLQSLAGIPGQEEVAALGHHNRVDNQLLQAVFPDFGGHDFDDTGVGQHACFGGIGADIAQDGIQLAADKLGRQVKGTLNSQGILGRDRGYGTGTVNTQGGKGLQVSLNAGTAAGIGTGNGQGFIHPLNPLFNF</sequence>
<proteinExistence type="predicted"/>
<dbReference type="AlphaFoldDB" id="A0A0S6UGJ8"/>
<reference evidence="1" key="1">
    <citation type="journal article" date="2014" name="Gene">
        <title>Genome-guided analysis of transformation efficiency and carbon dioxide assimilation by Moorella thermoacetica Y72.</title>
        <authorList>
            <person name="Tsukahara K."/>
            <person name="Kita A."/>
            <person name="Nakashimada Y."/>
            <person name="Hoshino T."/>
            <person name="Murakami K."/>
        </authorList>
    </citation>
    <scope>NUCLEOTIDE SEQUENCE [LARGE SCALE GENOMIC DNA]</scope>
    <source>
        <strain evidence="1">Y72</strain>
    </source>
</reference>
<gene>
    <name evidence="1" type="ORF">MTY_1928</name>
</gene>
<accession>A0A0S6UGJ8</accession>
<name>A0A0S6UGJ8_NEOTH</name>
<dbReference type="EMBL" id="DF238840">
    <property type="protein sequence ID" value="GAF26588.1"/>
    <property type="molecule type" value="Genomic_DNA"/>
</dbReference>
<evidence type="ECO:0000313" key="1">
    <source>
        <dbReference type="EMBL" id="GAF26588.1"/>
    </source>
</evidence>
<dbReference type="Proteomes" id="UP000063718">
    <property type="component" value="Unassembled WGS sequence"/>
</dbReference>
<organism evidence="1">
    <name type="scientific">Moorella thermoacetica Y72</name>
    <dbReference type="NCBI Taxonomy" id="1325331"/>
    <lineage>
        <taxon>Bacteria</taxon>
        <taxon>Bacillati</taxon>
        <taxon>Bacillota</taxon>
        <taxon>Clostridia</taxon>
        <taxon>Neomoorellales</taxon>
        <taxon>Neomoorellaceae</taxon>
        <taxon>Neomoorella</taxon>
    </lineage>
</organism>
<protein>
    <submittedName>
        <fullName evidence="1">Exopolyphosphatase-related proteins</fullName>
    </submittedName>
</protein>